<dbReference type="AlphaFoldDB" id="A0A2W5D7P5"/>
<accession>A0A2W5D7P5</accession>
<gene>
    <name evidence="2" type="ORF">DI603_21115</name>
</gene>
<evidence type="ECO:0000313" key="2">
    <source>
        <dbReference type="EMBL" id="PZP27831.1"/>
    </source>
</evidence>
<keyword evidence="1" id="KW-0812">Transmembrane</keyword>
<reference evidence="2 3" key="1">
    <citation type="submission" date="2017-08" db="EMBL/GenBank/DDBJ databases">
        <title>Infants hospitalized years apart are colonized by the same room-sourced microbial strains.</title>
        <authorList>
            <person name="Brooks B."/>
            <person name="Olm M.R."/>
            <person name="Firek B.A."/>
            <person name="Baker R."/>
            <person name="Thomas B.C."/>
            <person name="Morowitz M.J."/>
            <person name="Banfield J.F."/>
        </authorList>
    </citation>
    <scope>NUCLEOTIDE SEQUENCE [LARGE SCALE GENOMIC DNA]</scope>
    <source>
        <strain evidence="2">S2_012_000_R2_81</strain>
    </source>
</reference>
<dbReference type="GO" id="GO:0004713">
    <property type="term" value="F:protein tyrosine kinase activity"/>
    <property type="evidence" value="ECO:0007669"/>
    <property type="project" value="TreeGrafter"/>
</dbReference>
<keyword evidence="1" id="KW-0472">Membrane</keyword>
<evidence type="ECO:0000256" key="1">
    <source>
        <dbReference type="SAM" id="Phobius"/>
    </source>
</evidence>
<evidence type="ECO:0000313" key="3">
    <source>
        <dbReference type="Proteomes" id="UP000249633"/>
    </source>
</evidence>
<proteinExistence type="predicted"/>
<feature type="transmembrane region" description="Helical" evidence="1">
    <location>
        <begin position="319"/>
        <end position="345"/>
    </location>
</feature>
<dbReference type="PANTHER" id="PTHR32309:SF13">
    <property type="entry name" value="FERRIC ENTEROBACTIN TRANSPORT PROTEIN FEPE"/>
    <property type="match status" value="1"/>
</dbReference>
<sequence length="353" mass="38452">MNLPHLPRVAKVSIASAAALALAAYGICFLVPPTFTGRTTFITPQPQQNQAASALASLGALSGFMGGSLGNRTSADQYVALMLSDTVTGRLVERFKLQELYDTKFPSDARKSLISRSRIVPGKKDGMISVEVDDRTPERAAELANAYVEELRKLTNGLALSEAQQRRVFFEAQLKQARQDLTTAQLRLQKTGFNAAALKAAPQAEADAFAKTRAEAAAAEVRLSMLKRRLTSQAPEVQSQESALAALRAQLASQERAGTDNSGQDYVSALREFKYQELLMEIYARQFETARMDEAREGALIQVVDRASPPDRRSKPQRMLVAAATFVVALILIPGLWIGSAMLGLGSARRRPR</sequence>
<organism evidence="2 3">
    <name type="scientific">Roseateles depolymerans</name>
    <dbReference type="NCBI Taxonomy" id="76731"/>
    <lineage>
        <taxon>Bacteria</taxon>
        <taxon>Pseudomonadati</taxon>
        <taxon>Pseudomonadota</taxon>
        <taxon>Betaproteobacteria</taxon>
        <taxon>Burkholderiales</taxon>
        <taxon>Sphaerotilaceae</taxon>
        <taxon>Roseateles</taxon>
    </lineage>
</organism>
<dbReference type="EMBL" id="QFOD01000027">
    <property type="protein sequence ID" value="PZP27831.1"/>
    <property type="molecule type" value="Genomic_DNA"/>
</dbReference>
<name>A0A2W5D7P5_9BURK</name>
<dbReference type="GO" id="GO:0005886">
    <property type="term" value="C:plasma membrane"/>
    <property type="evidence" value="ECO:0007669"/>
    <property type="project" value="TreeGrafter"/>
</dbReference>
<protein>
    <submittedName>
        <fullName evidence="2">Lipopolysaccharide biosynthesis protein</fullName>
    </submittedName>
</protein>
<keyword evidence="1" id="KW-1133">Transmembrane helix</keyword>
<dbReference type="Proteomes" id="UP000249633">
    <property type="component" value="Unassembled WGS sequence"/>
</dbReference>
<dbReference type="InterPro" id="IPR050445">
    <property type="entry name" value="Bact_polysacc_biosynth/exp"/>
</dbReference>
<dbReference type="PANTHER" id="PTHR32309">
    <property type="entry name" value="TYROSINE-PROTEIN KINASE"/>
    <property type="match status" value="1"/>
</dbReference>
<comment type="caution">
    <text evidence="2">The sequence shown here is derived from an EMBL/GenBank/DDBJ whole genome shotgun (WGS) entry which is preliminary data.</text>
</comment>